<organism evidence="3">
    <name type="scientific">marine metagenome</name>
    <dbReference type="NCBI Taxonomy" id="408172"/>
    <lineage>
        <taxon>unclassified sequences</taxon>
        <taxon>metagenomes</taxon>
        <taxon>ecological metagenomes</taxon>
    </lineage>
</organism>
<dbReference type="PROSITE" id="PS51371">
    <property type="entry name" value="CBS"/>
    <property type="match status" value="2"/>
</dbReference>
<dbReference type="InterPro" id="IPR000644">
    <property type="entry name" value="CBS_dom"/>
</dbReference>
<dbReference type="PANTHER" id="PTHR43080:SF2">
    <property type="entry name" value="CBS DOMAIN-CONTAINING PROTEIN"/>
    <property type="match status" value="1"/>
</dbReference>
<feature type="domain" description="CBS" evidence="2">
    <location>
        <begin position="94"/>
        <end position="149"/>
    </location>
</feature>
<accession>A0A381RMZ0</accession>
<sequence length="161" mass="17707">MRATEKPVSRVDSVTDVLSGKLSDILDEKSKGVIQVDSDCIVAAAARKMRDDKVGGLMVVENDTLVGIFTERDLMSRVVAEGLDPEKIQVSEVMTSSIATVPPQTSVSVAANLMSQNRIRHLPVLQDGKLYGVISAGDILAWKLREQEFTLHQLEDYFFKS</sequence>
<dbReference type="InterPro" id="IPR046342">
    <property type="entry name" value="CBS_dom_sf"/>
</dbReference>
<dbReference type="SUPFAM" id="SSF54631">
    <property type="entry name" value="CBS-domain pair"/>
    <property type="match status" value="1"/>
</dbReference>
<evidence type="ECO:0000256" key="1">
    <source>
        <dbReference type="ARBA" id="ARBA00023122"/>
    </source>
</evidence>
<evidence type="ECO:0000259" key="2">
    <source>
        <dbReference type="PROSITE" id="PS51371"/>
    </source>
</evidence>
<proteinExistence type="predicted"/>
<dbReference type="AlphaFoldDB" id="A0A381RMZ0"/>
<protein>
    <recommendedName>
        <fullName evidence="2">CBS domain-containing protein</fullName>
    </recommendedName>
</protein>
<dbReference type="InterPro" id="IPR051257">
    <property type="entry name" value="Diverse_CBS-Domain"/>
</dbReference>
<gene>
    <name evidence="3" type="ORF">METZ01_LOCUS46076</name>
</gene>
<feature type="domain" description="CBS" evidence="2">
    <location>
        <begin position="29"/>
        <end position="86"/>
    </location>
</feature>
<dbReference type="PANTHER" id="PTHR43080">
    <property type="entry name" value="CBS DOMAIN-CONTAINING PROTEIN CBSX3, MITOCHONDRIAL"/>
    <property type="match status" value="1"/>
</dbReference>
<evidence type="ECO:0000313" key="3">
    <source>
        <dbReference type="EMBL" id="SUZ93222.1"/>
    </source>
</evidence>
<dbReference type="Pfam" id="PF00571">
    <property type="entry name" value="CBS"/>
    <property type="match status" value="2"/>
</dbReference>
<dbReference type="Gene3D" id="3.10.580.10">
    <property type="entry name" value="CBS-domain"/>
    <property type="match status" value="1"/>
</dbReference>
<keyword evidence="1" id="KW-0129">CBS domain</keyword>
<reference evidence="3" key="1">
    <citation type="submission" date="2018-05" db="EMBL/GenBank/DDBJ databases">
        <authorList>
            <person name="Lanie J.A."/>
            <person name="Ng W.-L."/>
            <person name="Kazmierczak K.M."/>
            <person name="Andrzejewski T.M."/>
            <person name="Davidsen T.M."/>
            <person name="Wayne K.J."/>
            <person name="Tettelin H."/>
            <person name="Glass J.I."/>
            <person name="Rusch D."/>
            <person name="Podicherti R."/>
            <person name="Tsui H.-C.T."/>
            <person name="Winkler M.E."/>
        </authorList>
    </citation>
    <scope>NUCLEOTIDE SEQUENCE</scope>
</reference>
<dbReference type="EMBL" id="UINC01002128">
    <property type="protein sequence ID" value="SUZ93222.1"/>
    <property type="molecule type" value="Genomic_DNA"/>
</dbReference>
<name>A0A381RMZ0_9ZZZZ</name>
<dbReference type="SMART" id="SM00116">
    <property type="entry name" value="CBS"/>
    <property type="match status" value="2"/>
</dbReference>